<dbReference type="Gene3D" id="3.30.300.20">
    <property type="match status" value="1"/>
</dbReference>
<comment type="subcellular location">
    <subcellularLocation>
        <location evidence="3">Cytoplasm</location>
    </subcellularLocation>
</comment>
<dbReference type="AlphaFoldDB" id="R4MBN5"/>
<accession>R4MBN5</accession>
<dbReference type="PATRIC" id="fig|1310114.3.peg.4142"/>
<dbReference type="SUPFAM" id="SSF89919">
    <property type="entry name" value="Ribosome-binding factor A, RbfA"/>
    <property type="match status" value="1"/>
</dbReference>
<keyword evidence="1 3" id="KW-0963">Cytoplasm</keyword>
<dbReference type="HOGENOM" id="CLU_089475_0_0_11"/>
<evidence type="ECO:0000256" key="2">
    <source>
        <dbReference type="ARBA" id="ARBA00022517"/>
    </source>
</evidence>
<comment type="subunit">
    <text evidence="3">Monomer. Binds 30S ribosomal subunits, but not 50S ribosomal subunits or 70S ribosomes.</text>
</comment>
<dbReference type="GO" id="GO:0043024">
    <property type="term" value="F:ribosomal small subunit binding"/>
    <property type="evidence" value="ECO:0007669"/>
    <property type="project" value="TreeGrafter"/>
</dbReference>
<protein>
    <recommendedName>
        <fullName evidence="3">Ribosome-binding factor A</fullName>
    </recommendedName>
</protein>
<evidence type="ECO:0000256" key="4">
    <source>
        <dbReference type="SAM" id="MobiDB-lite"/>
    </source>
</evidence>
<dbReference type="HAMAP" id="MF_00003">
    <property type="entry name" value="RbfA"/>
    <property type="match status" value="1"/>
</dbReference>
<dbReference type="PANTHER" id="PTHR33515">
    <property type="entry name" value="RIBOSOME-BINDING FACTOR A, CHLOROPLASTIC-RELATED"/>
    <property type="match status" value="1"/>
</dbReference>
<dbReference type="InterPro" id="IPR023799">
    <property type="entry name" value="RbfA_dom_sf"/>
</dbReference>
<dbReference type="InterPro" id="IPR000238">
    <property type="entry name" value="RbfA"/>
</dbReference>
<evidence type="ECO:0000313" key="6">
    <source>
        <dbReference type="Proteomes" id="UP000013548"/>
    </source>
</evidence>
<dbReference type="KEGG" id="mtuc:J113_19650"/>
<dbReference type="FunFam" id="3.30.300.20:FF:000018">
    <property type="entry name" value="Ribosome-binding factor A"/>
    <property type="match status" value="1"/>
</dbReference>
<feature type="region of interest" description="Disordered" evidence="4">
    <location>
        <begin position="128"/>
        <end position="182"/>
    </location>
</feature>
<dbReference type="InterPro" id="IPR020053">
    <property type="entry name" value="Ribosome-bd_factorA_CS"/>
</dbReference>
<dbReference type="Proteomes" id="UP000013548">
    <property type="component" value="Chromosome"/>
</dbReference>
<dbReference type="PROSITE" id="PS01319">
    <property type="entry name" value="RBFA"/>
    <property type="match status" value="1"/>
</dbReference>
<evidence type="ECO:0000256" key="1">
    <source>
        <dbReference type="ARBA" id="ARBA00022490"/>
    </source>
</evidence>
<dbReference type="GO" id="GO:0030490">
    <property type="term" value="P:maturation of SSU-rRNA"/>
    <property type="evidence" value="ECO:0007669"/>
    <property type="project" value="UniProtKB-UniRule"/>
</dbReference>
<proteinExistence type="inferred from homology"/>
<evidence type="ECO:0000313" key="5">
    <source>
        <dbReference type="EMBL" id="AGL28280.1"/>
    </source>
</evidence>
<sequence>MADAARARRLAKRIAAIVASAIEYEIKDPGLAGVTITDAKVTADLHDATVYYTVMGRTLHDEPNCAGAAAALERAKGVLRTKVGAGTGVRFTPTLTFTLDTISDSVHRMDEFWPNVRTRMPIWRGSRVAKPAGEADPYRDNGSVAQSPAPGGLGIRTSDGPEAVEAPLTCGGDTGDDDRPKE</sequence>
<reference evidence="5 6" key="1">
    <citation type="journal article" date="2013" name="Genome Announc.">
        <title>Whole-Genome Sequences of Four Clinical Isolates of Mycobacterium tuberculosis from Tamil Nadu, South India.</title>
        <authorList>
            <person name="Narayanan S."/>
            <person name="Deshpande U."/>
        </authorList>
    </citation>
    <scope>NUCLEOTIDE SEQUENCE [LARGE SCALE GENOMIC DNA]</scope>
    <source>
        <strain evidence="5 6">CAS/NITR204</strain>
    </source>
</reference>
<dbReference type="PANTHER" id="PTHR33515:SF1">
    <property type="entry name" value="RIBOSOME-BINDING FACTOR A, CHLOROPLASTIC-RELATED"/>
    <property type="match status" value="1"/>
</dbReference>
<dbReference type="EMBL" id="CP005386">
    <property type="protein sequence ID" value="AGL28280.1"/>
    <property type="molecule type" value="Genomic_DNA"/>
</dbReference>
<dbReference type="Pfam" id="PF02033">
    <property type="entry name" value="RBFA"/>
    <property type="match status" value="1"/>
</dbReference>
<gene>
    <name evidence="3 5" type="primary">rbfA</name>
    <name evidence="5" type="ORF">J113_19650</name>
</gene>
<dbReference type="NCBIfam" id="TIGR00082">
    <property type="entry name" value="rbfA"/>
    <property type="match status" value="1"/>
</dbReference>
<comment type="function">
    <text evidence="3">One of several proteins that assist in the late maturation steps of the functional core of the 30S ribosomal subunit. Associates with free 30S ribosomal subunits (but not with 30S subunits that are part of 70S ribosomes or polysomes). Required for efficient processing of 16S rRNA. May interact with the 5'-terminal helix region of 16S rRNA.</text>
</comment>
<comment type="similarity">
    <text evidence="3">Belongs to the RbfA family.</text>
</comment>
<name>R4MBN5_MYCTX</name>
<keyword evidence="2 3" id="KW-0690">Ribosome biogenesis</keyword>
<dbReference type="GO" id="GO:0005829">
    <property type="term" value="C:cytosol"/>
    <property type="evidence" value="ECO:0007669"/>
    <property type="project" value="TreeGrafter"/>
</dbReference>
<evidence type="ECO:0000256" key="3">
    <source>
        <dbReference type="HAMAP-Rule" id="MF_00003"/>
    </source>
</evidence>
<dbReference type="InterPro" id="IPR015946">
    <property type="entry name" value="KH_dom-like_a/b"/>
</dbReference>
<organism evidence="5 6">
    <name type="scientific">Mycobacterium tuberculosis CAS/NITR204</name>
    <dbReference type="NCBI Taxonomy" id="1310114"/>
    <lineage>
        <taxon>Bacteria</taxon>
        <taxon>Bacillati</taxon>
        <taxon>Actinomycetota</taxon>
        <taxon>Actinomycetes</taxon>
        <taxon>Mycobacteriales</taxon>
        <taxon>Mycobacteriaceae</taxon>
        <taxon>Mycobacterium</taxon>
        <taxon>Mycobacterium tuberculosis complex</taxon>
    </lineage>
</organism>